<gene>
    <name evidence="3" type="primary">LOC122132243</name>
</gene>
<dbReference type="OrthoDB" id="275457at2759"/>
<keyword evidence="1" id="KW-1015">Disulfide bond</keyword>
<dbReference type="RefSeq" id="XP_042563010.1">
    <property type="nucleotide sequence ID" value="XM_042707076.1"/>
</dbReference>
<dbReference type="GO" id="GO:0004653">
    <property type="term" value="F:polypeptide N-acetylgalactosaminyltransferase activity"/>
    <property type="evidence" value="ECO:0007669"/>
    <property type="project" value="TreeGrafter"/>
</dbReference>
<evidence type="ECO:0000256" key="1">
    <source>
        <dbReference type="ARBA" id="ARBA00023157"/>
    </source>
</evidence>
<dbReference type="PANTHER" id="PTHR11675:SF50">
    <property type="entry name" value="POLYPEPTIDE N-ACETYLGALACTOSAMINYLTRANSFERASE 8-RELATED"/>
    <property type="match status" value="1"/>
</dbReference>
<evidence type="ECO:0000313" key="2">
    <source>
        <dbReference type="Proteomes" id="UP000515152"/>
    </source>
</evidence>
<reference evidence="3" key="1">
    <citation type="submission" date="2025-08" db="UniProtKB">
        <authorList>
            <consortium name="RefSeq"/>
        </authorList>
    </citation>
    <scope>IDENTIFICATION</scope>
</reference>
<evidence type="ECO:0000313" key="3">
    <source>
        <dbReference type="RefSeq" id="XP_042563010.1"/>
    </source>
</evidence>
<dbReference type="AlphaFoldDB" id="A0A8M1KKB6"/>
<protein>
    <submittedName>
        <fullName evidence="3">Probable polypeptide N-acetylgalactosaminyltransferase 8</fullName>
    </submittedName>
</protein>
<dbReference type="GeneID" id="122132243"/>
<dbReference type="Proteomes" id="UP000515152">
    <property type="component" value="Unplaced"/>
</dbReference>
<dbReference type="PANTHER" id="PTHR11675">
    <property type="entry name" value="N-ACETYLGALACTOSAMINYLTRANSFERASE"/>
    <property type="match status" value="1"/>
</dbReference>
<sequence>MGILVADRYFFGEIGALDPGMKIYGGENVEFGIRVWLCGGSIEVIPCSKIAHLERAHKPYMPELKYVMQRNALRVAEVWMDEYKHNVNIAWNLPLKDHGIDIGDVSERKKLREKLKCKPFQWYLDNVYTNLEPNILELNILGYGILQNDINTNACVDQGDVPGHTPILYGCHGYTSQVLASSAYIFNMLTDALKRLLQTTSQISLVTGLLL</sequence>
<dbReference type="GO" id="GO:0005794">
    <property type="term" value="C:Golgi apparatus"/>
    <property type="evidence" value="ECO:0007669"/>
    <property type="project" value="TreeGrafter"/>
</dbReference>
<accession>A0A8M1KKB6</accession>
<dbReference type="KEGG" id="char:122132243"/>
<proteinExistence type="predicted"/>
<dbReference type="GO" id="GO:0006493">
    <property type="term" value="P:protein O-linked glycosylation"/>
    <property type="evidence" value="ECO:0007669"/>
    <property type="project" value="TreeGrafter"/>
</dbReference>
<organism evidence="2 3">
    <name type="scientific">Clupea harengus</name>
    <name type="common">Atlantic herring</name>
    <dbReference type="NCBI Taxonomy" id="7950"/>
    <lineage>
        <taxon>Eukaryota</taxon>
        <taxon>Metazoa</taxon>
        <taxon>Chordata</taxon>
        <taxon>Craniata</taxon>
        <taxon>Vertebrata</taxon>
        <taxon>Euteleostomi</taxon>
        <taxon>Actinopterygii</taxon>
        <taxon>Neopterygii</taxon>
        <taxon>Teleostei</taxon>
        <taxon>Clupei</taxon>
        <taxon>Clupeiformes</taxon>
        <taxon>Clupeoidei</taxon>
        <taxon>Clupeidae</taxon>
        <taxon>Clupea</taxon>
    </lineage>
</organism>
<keyword evidence="2" id="KW-1185">Reference proteome</keyword>
<dbReference type="FunFam" id="3.90.550.10:FF:000192">
    <property type="entry name" value="Polypeptide N-acetylgalactosaminyltransferase 9"/>
    <property type="match status" value="1"/>
</dbReference>
<name>A0A8M1KKB6_CLUHA</name>